<dbReference type="PANTHER" id="PTHR33973">
    <property type="entry name" value="OS07G0153300 PROTEIN"/>
    <property type="match status" value="1"/>
</dbReference>
<name>A0A1L9TRR8_9EURO</name>
<feature type="compositionally biased region" description="Low complexity" evidence="1">
    <location>
        <begin position="224"/>
        <end position="240"/>
    </location>
</feature>
<dbReference type="EMBL" id="KV878583">
    <property type="protein sequence ID" value="OJJ62122.1"/>
    <property type="molecule type" value="Genomic_DNA"/>
</dbReference>
<dbReference type="STRING" id="1036612.A0A1L9TRR8"/>
<dbReference type="GeneID" id="63767640"/>
<dbReference type="PANTHER" id="PTHR33973:SF4">
    <property type="entry name" value="OS07G0153300 PROTEIN"/>
    <property type="match status" value="1"/>
</dbReference>
<dbReference type="Pfam" id="PF07103">
    <property type="entry name" value="DUF1365"/>
    <property type="match status" value="1"/>
</dbReference>
<accession>A0A1L9TRR8</accession>
<evidence type="ECO:0000256" key="1">
    <source>
        <dbReference type="SAM" id="MobiDB-lite"/>
    </source>
</evidence>
<feature type="transmembrane region" description="Helical" evidence="2">
    <location>
        <begin position="330"/>
        <end position="351"/>
    </location>
</feature>
<feature type="transmembrane region" description="Helical" evidence="2">
    <location>
        <begin position="594"/>
        <end position="618"/>
    </location>
</feature>
<feature type="transmembrane region" description="Helical" evidence="2">
    <location>
        <begin position="12"/>
        <end position="37"/>
    </location>
</feature>
<sequence>MYTVLALGCAQAAIRLGLSSLTLAALLALALPVWLLYICCSRSLQTPHKQANRQIFLGQPRLLPTQVSHTRLGTGRYNYTVPHFLVGTPVGLQGHVGRVLSVDEPETRTQTSGLMQYLSPSLASWFTVHAHHHLDKGNDARGLRGKLHDFLVSQGLSPSEWPYAYLITMPQFLGYQRNLVCIWYLYSASRELTAMIMEVNNYWGQRKIAFSRLTGETPLPAPPSATSSAETQSQSQAQSPCFYHSNPRHASYRGTWDKDMFISPFEKVEGSIALRFSDPLAPNTPLHITITLLSPSGKPRLIGRVFCPEDGDHDPLDPLAASYWRILRFLPYWTGVLVVTELLIIAAALRIRSKGAPMFSMPEVRPNNHPRDETDIERNLEPAFRAYLKHLVESSQPPLTLHYIPSKSHVLEPETFTSSPTKDANDTALTIQVLTPSFYTSFPLYTNPLTAFTTESRLSPLPSDPSSRRLYISDPGLFSNLLSSLSLHQPHENPVEQTCTQPLNLKTTLCRSLIPRLRKNLNLNPHPQDPQHSNEEEGKEYFLDTFILTQPQPQPNTDTNTKPQASPSLQESYITSLCAHLLSTKFALGLHHLWSFYGAVGWFFVFQLGLSIFFFQALQGSSGVGVVGDAVLAMGCHWVVLGVWRGIWS</sequence>
<reference evidence="4" key="1">
    <citation type="journal article" date="2017" name="Genome Biol.">
        <title>Comparative genomics reveals high biological diversity and specific adaptations in the industrially and medically important fungal genus Aspergillus.</title>
        <authorList>
            <person name="de Vries R.P."/>
            <person name="Riley R."/>
            <person name="Wiebenga A."/>
            <person name="Aguilar-Osorio G."/>
            <person name="Amillis S."/>
            <person name="Uchima C.A."/>
            <person name="Anderluh G."/>
            <person name="Asadollahi M."/>
            <person name="Askin M."/>
            <person name="Barry K."/>
            <person name="Battaglia E."/>
            <person name="Bayram O."/>
            <person name="Benocci T."/>
            <person name="Braus-Stromeyer S.A."/>
            <person name="Caldana C."/>
            <person name="Canovas D."/>
            <person name="Cerqueira G.C."/>
            <person name="Chen F."/>
            <person name="Chen W."/>
            <person name="Choi C."/>
            <person name="Clum A."/>
            <person name="Dos Santos R.A."/>
            <person name="Damasio A.R."/>
            <person name="Diallinas G."/>
            <person name="Emri T."/>
            <person name="Fekete E."/>
            <person name="Flipphi M."/>
            <person name="Freyberg S."/>
            <person name="Gallo A."/>
            <person name="Gournas C."/>
            <person name="Habgood R."/>
            <person name="Hainaut M."/>
            <person name="Harispe M.L."/>
            <person name="Henrissat B."/>
            <person name="Hilden K.S."/>
            <person name="Hope R."/>
            <person name="Hossain A."/>
            <person name="Karabika E."/>
            <person name="Karaffa L."/>
            <person name="Karanyi Z."/>
            <person name="Krasevec N."/>
            <person name="Kuo A."/>
            <person name="Kusch H."/>
            <person name="LaButti K."/>
            <person name="Lagendijk E.L."/>
            <person name="Lapidus A."/>
            <person name="Levasseur A."/>
            <person name="Lindquist E."/>
            <person name="Lipzen A."/>
            <person name="Logrieco A.F."/>
            <person name="MacCabe A."/>
            <person name="Maekelae M.R."/>
            <person name="Malavazi I."/>
            <person name="Melin P."/>
            <person name="Meyer V."/>
            <person name="Mielnichuk N."/>
            <person name="Miskei M."/>
            <person name="Molnar A.P."/>
            <person name="Mule G."/>
            <person name="Ngan C.Y."/>
            <person name="Orejas M."/>
            <person name="Orosz E."/>
            <person name="Ouedraogo J.P."/>
            <person name="Overkamp K.M."/>
            <person name="Park H.-S."/>
            <person name="Perrone G."/>
            <person name="Piumi F."/>
            <person name="Punt P.J."/>
            <person name="Ram A.F."/>
            <person name="Ramon A."/>
            <person name="Rauscher S."/>
            <person name="Record E."/>
            <person name="Riano-Pachon D.M."/>
            <person name="Robert V."/>
            <person name="Roehrig J."/>
            <person name="Ruller R."/>
            <person name="Salamov A."/>
            <person name="Salih N.S."/>
            <person name="Samson R.A."/>
            <person name="Sandor E."/>
            <person name="Sanguinetti M."/>
            <person name="Schuetze T."/>
            <person name="Sepcic K."/>
            <person name="Shelest E."/>
            <person name="Sherlock G."/>
            <person name="Sophianopoulou V."/>
            <person name="Squina F.M."/>
            <person name="Sun H."/>
            <person name="Susca A."/>
            <person name="Todd R.B."/>
            <person name="Tsang A."/>
            <person name="Unkles S.E."/>
            <person name="van de Wiele N."/>
            <person name="van Rossen-Uffink D."/>
            <person name="Oliveira J.V."/>
            <person name="Vesth T.C."/>
            <person name="Visser J."/>
            <person name="Yu J.-H."/>
            <person name="Zhou M."/>
            <person name="Andersen M.R."/>
            <person name="Archer D.B."/>
            <person name="Baker S.E."/>
            <person name="Benoit I."/>
            <person name="Brakhage A.A."/>
            <person name="Braus G.H."/>
            <person name="Fischer R."/>
            <person name="Frisvad J.C."/>
            <person name="Goldman G.H."/>
            <person name="Houbraken J."/>
            <person name="Oakley B."/>
            <person name="Pocsi I."/>
            <person name="Scazzocchio C."/>
            <person name="Seiboth B."/>
            <person name="vanKuyk P.A."/>
            <person name="Wortman J."/>
            <person name="Dyer P.S."/>
            <person name="Grigoriev I.V."/>
        </authorList>
    </citation>
    <scope>NUCLEOTIDE SEQUENCE [LARGE SCALE GENOMIC DNA]</scope>
    <source>
        <strain evidence="4">CBS 593.65</strain>
    </source>
</reference>
<dbReference type="InterPro" id="IPR010775">
    <property type="entry name" value="DUF1365"/>
</dbReference>
<dbReference type="Proteomes" id="UP000184356">
    <property type="component" value="Unassembled WGS sequence"/>
</dbReference>
<evidence type="ECO:0000313" key="3">
    <source>
        <dbReference type="EMBL" id="OJJ62122.1"/>
    </source>
</evidence>
<keyword evidence="2" id="KW-1133">Transmembrane helix</keyword>
<keyword evidence="4" id="KW-1185">Reference proteome</keyword>
<keyword evidence="2" id="KW-0472">Membrane</keyword>
<keyword evidence="2" id="KW-0812">Transmembrane</keyword>
<feature type="transmembrane region" description="Helical" evidence="2">
    <location>
        <begin position="624"/>
        <end position="644"/>
    </location>
</feature>
<evidence type="ECO:0000256" key="2">
    <source>
        <dbReference type="SAM" id="Phobius"/>
    </source>
</evidence>
<evidence type="ECO:0000313" key="4">
    <source>
        <dbReference type="Proteomes" id="UP000184356"/>
    </source>
</evidence>
<dbReference type="VEuPathDB" id="FungiDB:ASPSYDRAFT_85817"/>
<gene>
    <name evidence="3" type="ORF">ASPSYDRAFT_85817</name>
</gene>
<proteinExistence type="predicted"/>
<organism evidence="3 4">
    <name type="scientific">Aspergillus sydowii CBS 593.65</name>
    <dbReference type="NCBI Taxonomy" id="1036612"/>
    <lineage>
        <taxon>Eukaryota</taxon>
        <taxon>Fungi</taxon>
        <taxon>Dikarya</taxon>
        <taxon>Ascomycota</taxon>
        <taxon>Pezizomycotina</taxon>
        <taxon>Eurotiomycetes</taxon>
        <taxon>Eurotiomycetidae</taxon>
        <taxon>Eurotiales</taxon>
        <taxon>Aspergillaceae</taxon>
        <taxon>Aspergillus</taxon>
        <taxon>Aspergillus subgen. Nidulantes</taxon>
    </lineage>
</organism>
<dbReference type="OrthoDB" id="3340520at2759"/>
<evidence type="ECO:0008006" key="5">
    <source>
        <dbReference type="Google" id="ProtNLM"/>
    </source>
</evidence>
<dbReference type="RefSeq" id="XP_040705928.1">
    <property type="nucleotide sequence ID" value="XM_040851567.1"/>
</dbReference>
<dbReference type="AlphaFoldDB" id="A0A1L9TRR8"/>
<feature type="region of interest" description="Disordered" evidence="1">
    <location>
        <begin position="219"/>
        <end position="244"/>
    </location>
</feature>
<protein>
    <recommendedName>
        <fullName evidence="5">DUF1365 domain-containing protein</fullName>
    </recommendedName>
</protein>